<evidence type="ECO:0000313" key="3">
    <source>
        <dbReference type="Proteomes" id="UP000253094"/>
    </source>
</evidence>
<evidence type="ECO:0000259" key="1">
    <source>
        <dbReference type="Pfam" id="PF08241"/>
    </source>
</evidence>
<protein>
    <submittedName>
        <fullName evidence="2">Class I SAM-dependent methyltransferase</fullName>
    </submittedName>
</protein>
<proteinExistence type="predicted"/>
<reference evidence="2 3" key="1">
    <citation type="submission" date="2018-06" db="EMBL/GenBank/DDBJ databases">
        <title>Sphaerisporangium craniellae sp. nov., isolated from a marine sponge in the South China Sea.</title>
        <authorList>
            <person name="Li L."/>
        </authorList>
    </citation>
    <scope>NUCLEOTIDE SEQUENCE [LARGE SCALE GENOMIC DNA]</scope>
    <source>
        <strain evidence="2 3">CCTCC AA 208026</strain>
    </source>
</reference>
<accession>A0A367FMB0</accession>
<dbReference type="AlphaFoldDB" id="A0A367FMB0"/>
<dbReference type="PANTHER" id="PTHR43861:SF1">
    <property type="entry name" value="TRANS-ACONITATE 2-METHYLTRANSFERASE"/>
    <property type="match status" value="1"/>
</dbReference>
<name>A0A367FMB0_9ACTN</name>
<dbReference type="GO" id="GO:0032259">
    <property type="term" value="P:methylation"/>
    <property type="evidence" value="ECO:0007669"/>
    <property type="project" value="UniProtKB-KW"/>
</dbReference>
<keyword evidence="2" id="KW-0808">Transferase</keyword>
<dbReference type="Gene3D" id="3.40.50.150">
    <property type="entry name" value="Vaccinia Virus protein VP39"/>
    <property type="match status" value="1"/>
</dbReference>
<gene>
    <name evidence="2" type="ORF">DQ384_08090</name>
</gene>
<comment type="caution">
    <text evidence="2">The sequence shown here is derived from an EMBL/GenBank/DDBJ whole genome shotgun (WGS) entry which is preliminary data.</text>
</comment>
<evidence type="ECO:0000313" key="2">
    <source>
        <dbReference type="EMBL" id="RCG31533.1"/>
    </source>
</evidence>
<dbReference type="Pfam" id="PF08241">
    <property type="entry name" value="Methyltransf_11"/>
    <property type="match status" value="1"/>
</dbReference>
<organism evidence="2 3">
    <name type="scientific">Sphaerisporangium album</name>
    <dbReference type="NCBI Taxonomy" id="509200"/>
    <lineage>
        <taxon>Bacteria</taxon>
        <taxon>Bacillati</taxon>
        <taxon>Actinomycetota</taxon>
        <taxon>Actinomycetes</taxon>
        <taxon>Streptosporangiales</taxon>
        <taxon>Streptosporangiaceae</taxon>
        <taxon>Sphaerisporangium</taxon>
    </lineage>
</organism>
<dbReference type="CDD" id="cd02440">
    <property type="entry name" value="AdoMet_MTases"/>
    <property type="match status" value="1"/>
</dbReference>
<dbReference type="GO" id="GO:0008757">
    <property type="term" value="F:S-adenosylmethionine-dependent methyltransferase activity"/>
    <property type="evidence" value="ECO:0007669"/>
    <property type="project" value="InterPro"/>
</dbReference>
<keyword evidence="2" id="KW-0489">Methyltransferase</keyword>
<feature type="domain" description="Methyltransferase type 11" evidence="1">
    <location>
        <begin position="66"/>
        <end position="167"/>
    </location>
</feature>
<dbReference type="InterPro" id="IPR029063">
    <property type="entry name" value="SAM-dependent_MTases_sf"/>
</dbReference>
<keyword evidence="3" id="KW-1185">Reference proteome</keyword>
<sequence length="229" mass="24549">MKDSRMSDTAEGPTPSYRKIVGRTREAYDRNASEYGSLTAMYESFPGLKNEVISFVRSAPAEGAILDLGAGGGRDSRYISTLGRAVVAADISLSMIRHARSGVATDIRAGMTGPVGYVQSDILDLPFADRAFSGVWACASLLHLPSVDLVGALKEIARVLRFNGVVSISMKEGAGEGWRHGGSLQGARWFTLTTPAQILDMLSIVGFDGMASRYSGREGWFVATARKFS</sequence>
<dbReference type="Proteomes" id="UP000253094">
    <property type="component" value="Unassembled WGS sequence"/>
</dbReference>
<dbReference type="SUPFAM" id="SSF53335">
    <property type="entry name" value="S-adenosyl-L-methionine-dependent methyltransferases"/>
    <property type="match status" value="1"/>
</dbReference>
<dbReference type="EMBL" id="QOIL01000004">
    <property type="protein sequence ID" value="RCG31533.1"/>
    <property type="molecule type" value="Genomic_DNA"/>
</dbReference>
<dbReference type="InterPro" id="IPR013216">
    <property type="entry name" value="Methyltransf_11"/>
</dbReference>
<dbReference type="OrthoDB" id="9786503at2"/>
<dbReference type="PANTHER" id="PTHR43861">
    <property type="entry name" value="TRANS-ACONITATE 2-METHYLTRANSFERASE-RELATED"/>
    <property type="match status" value="1"/>
</dbReference>